<sequence>MFLRENHCSRVIDLDEIDSQKLSKRMKYRNKLFNELRKRFRKEYLGELVQRYNERPSRELRINEIVLIEDDNTKRLFWPLARMIELIPGRDRKIRTVRLKTQNGTVLRPVQRIFPLEIQSSETCVTEDKAVGEESGLVRTSDVKTSDVILKRFTSSGKCIKTTKRLYLFNYDCCEFETLPKSQGGGGSYECNTKVSYASVGATSHVSDELSQSEASNSGYDNELETLTPSMFLQELKECGVPDLDHLESISLQKRFLYRAKLREDLRKRFRLEYLGHLRQNTKTIRRSHGVTVGEVVLVENKNLKRLCWPLGKVTETFPGKDGIVRLAKVRTARGEILRPIQCLYSLEINAVSGDSLRQKVCRQTGTSAQNKKMDKTSRMTQPIQTTRRGRKVKAVQRLNL</sequence>
<feature type="domain" description="DUF5641" evidence="2">
    <location>
        <begin position="25"/>
        <end position="116"/>
    </location>
</feature>
<dbReference type="AlphaFoldDB" id="A0A8X6NR32"/>
<gene>
    <name evidence="3" type="primary">AVEN_151829_1</name>
    <name evidence="3" type="ORF">NPIL_101391</name>
</gene>
<dbReference type="Proteomes" id="UP000887013">
    <property type="component" value="Unassembled WGS sequence"/>
</dbReference>
<feature type="domain" description="DUF5641" evidence="2">
    <location>
        <begin position="255"/>
        <end position="345"/>
    </location>
</feature>
<evidence type="ECO:0000256" key="1">
    <source>
        <dbReference type="SAM" id="MobiDB-lite"/>
    </source>
</evidence>
<dbReference type="PANTHER" id="PTHR47331">
    <property type="entry name" value="PHD-TYPE DOMAIN-CONTAINING PROTEIN"/>
    <property type="match status" value="1"/>
</dbReference>
<keyword evidence="4" id="KW-1185">Reference proteome</keyword>
<protein>
    <submittedName>
        <fullName evidence="3">Integrase catalytic domain-containing protein</fullName>
    </submittedName>
</protein>
<dbReference type="Pfam" id="PF18701">
    <property type="entry name" value="DUF5641"/>
    <property type="match status" value="2"/>
</dbReference>
<name>A0A8X6NR32_NEPPI</name>
<dbReference type="InterPro" id="IPR040676">
    <property type="entry name" value="DUF5641"/>
</dbReference>
<evidence type="ECO:0000259" key="2">
    <source>
        <dbReference type="Pfam" id="PF18701"/>
    </source>
</evidence>
<evidence type="ECO:0000313" key="4">
    <source>
        <dbReference type="Proteomes" id="UP000887013"/>
    </source>
</evidence>
<proteinExistence type="predicted"/>
<comment type="caution">
    <text evidence="3">The sequence shown here is derived from an EMBL/GenBank/DDBJ whole genome shotgun (WGS) entry which is preliminary data.</text>
</comment>
<reference evidence="3" key="1">
    <citation type="submission" date="2020-08" db="EMBL/GenBank/DDBJ databases">
        <title>Multicomponent nature underlies the extraordinary mechanical properties of spider dragline silk.</title>
        <authorList>
            <person name="Kono N."/>
            <person name="Nakamura H."/>
            <person name="Mori M."/>
            <person name="Yoshida Y."/>
            <person name="Ohtoshi R."/>
            <person name="Malay A.D."/>
            <person name="Moran D.A.P."/>
            <person name="Tomita M."/>
            <person name="Numata K."/>
            <person name="Arakawa K."/>
        </authorList>
    </citation>
    <scope>NUCLEOTIDE SEQUENCE</scope>
</reference>
<accession>A0A8X6NR32</accession>
<feature type="region of interest" description="Disordered" evidence="1">
    <location>
        <begin position="365"/>
        <end position="392"/>
    </location>
</feature>
<organism evidence="3 4">
    <name type="scientific">Nephila pilipes</name>
    <name type="common">Giant wood spider</name>
    <name type="synonym">Nephila maculata</name>
    <dbReference type="NCBI Taxonomy" id="299642"/>
    <lineage>
        <taxon>Eukaryota</taxon>
        <taxon>Metazoa</taxon>
        <taxon>Ecdysozoa</taxon>
        <taxon>Arthropoda</taxon>
        <taxon>Chelicerata</taxon>
        <taxon>Arachnida</taxon>
        <taxon>Araneae</taxon>
        <taxon>Araneomorphae</taxon>
        <taxon>Entelegynae</taxon>
        <taxon>Araneoidea</taxon>
        <taxon>Nephilidae</taxon>
        <taxon>Nephila</taxon>
    </lineage>
</organism>
<evidence type="ECO:0000313" key="3">
    <source>
        <dbReference type="EMBL" id="GFT28235.1"/>
    </source>
</evidence>
<dbReference type="EMBL" id="BMAW01060826">
    <property type="protein sequence ID" value="GFT28235.1"/>
    <property type="molecule type" value="Genomic_DNA"/>
</dbReference>